<feature type="domain" description="Helicase C-terminal" evidence="29">
    <location>
        <begin position="3777"/>
        <end position="3941"/>
    </location>
</feature>
<dbReference type="InterPro" id="IPR002020">
    <property type="entry name" value="Citrate_synthase"/>
</dbReference>
<dbReference type="Pfam" id="PF00176">
    <property type="entry name" value="SNF2-rel_dom"/>
    <property type="match status" value="1"/>
</dbReference>
<comment type="caution">
    <text evidence="30">The sequence shown here is derived from an EMBL/GenBank/DDBJ whole genome shotgun (WGS) entry which is preliminary data.</text>
</comment>
<dbReference type="Gene3D" id="1.10.580.10">
    <property type="entry name" value="Citrate Synthase, domain 1"/>
    <property type="match status" value="1"/>
</dbReference>
<dbReference type="InterPro" id="IPR017440">
    <property type="entry name" value="Cit_synth/succinyl-CoA_lig_AS"/>
</dbReference>
<evidence type="ECO:0000256" key="21">
    <source>
        <dbReference type="ARBA" id="ARBA00062455"/>
    </source>
</evidence>
<dbReference type="SUPFAM" id="SSF51735">
    <property type="entry name" value="NAD(P)-binding Rossmann-fold domains"/>
    <property type="match status" value="2"/>
</dbReference>
<dbReference type="PROSITE" id="PS01217">
    <property type="entry name" value="SUCCINYL_COA_LIG_3"/>
    <property type="match status" value="1"/>
</dbReference>
<dbReference type="PANTHER" id="PTHR23118">
    <property type="entry name" value="ATP-CITRATE SYNTHASE"/>
    <property type="match status" value="1"/>
</dbReference>
<dbReference type="InterPro" id="IPR001650">
    <property type="entry name" value="Helicase_C-like"/>
</dbReference>
<dbReference type="PROSITE" id="PS51194">
    <property type="entry name" value="HELICASE_CTER"/>
    <property type="match status" value="1"/>
</dbReference>
<dbReference type="Pfam" id="PF00271">
    <property type="entry name" value="Helicase_C"/>
    <property type="match status" value="1"/>
</dbReference>
<evidence type="ECO:0000256" key="1">
    <source>
        <dbReference type="ARBA" id="ARBA00004496"/>
    </source>
</evidence>
<dbReference type="SUPFAM" id="SSF46565">
    <property type="entry name" value="Chaperone J-domain"/>
    <property type="match status" value="1"/>
</dbReference>
<comment type="function">
    <text evidence="24">Catalyzes the cleavage of citrate into oxaloacetate and acetyl-CoA, the latter serving as common substrate in multiple biochemical reactions in protein, carbohydrate and lipid metabolism.</text>
</comment>
<dbReference type="InterPro" id="IPR005811">
    <property type="entry name" value="SUCC_ACL_C"/>
</dbReference>
<evidence type="ECO:0000256" key="4">
    <source>
        <dbReference type="ARBA" id="ARBA00011881"/>
    </source>
</evidence>
<feature type="region of interest" description="Disordered" evidence="25">
    <location>
        <begin position="3202"/>
        <end position="3248"/>
    </location>
</feature>
<dbReference type="GO" id="GO:0005524">
    <property type="term" value="F:ATP binding"/>
    <property type="evidence" value="ECO:0007669"/>
    <property type="project" value="UniProtKB-KW"/>
</dbReference>
<dbReference type="InterPro" id="IPR036291">
    <property type="entry name" value="NAD(P)-bd_dom_sf"/>
</dbReference>
<evidence type="ECO:0000259" key="28">
    <source>
        <dbReference type="PROSITE" id="PS51192"/>
    </source>
</evidence>
<dbReference type="SMART" id="SM00271">
    <property type="entry name" value="DnaJ"/>
    <property type="match status" value="1"/>
</dbReference>
<keyword evidence="6" id="KW-0963">Cytoplasm</keyword>
<dbReference type="InterPro" id="IPR036969">
    <property type="entry name" value="Citrate_synthase_sf"/>
</dbReference>
<feature type="compositionally biased region" description="Low complexity" evidence="25">
    <location>
        <begin position="1133"/>
        <end position="1142"/>
    </location>
</feature>
<protein>
    <recommendedName>
        <fullName evidence="5">ATP citrate synthase</fullName>
        <ecNumber evidence="5">2.3.3.8</ecNumber>
    </recommendedName>
    <alternativeName>
        <fullName evidence="16">ATP-citrate (pro-S-)-lyase</fullName>
    </alternativeName>
    <alternativeName>
        <fullName evidence="22">ATP-citrate (pro-S-)-lyase 1</fullName>
    </alternativeName>
    <alternativeName>
        <fullName evidence="17">Citrate cleavage enzyme</fullName>
    </alternativeName>
    <alternativeName>
        <fullName evidence="23">Citrate cleavage enzyme subunit 1</fullName>
    </alternativeName>
</protein>
<dbReference type="Proteomes" id="UP000186817">
    <property type="component" value="Unassembled WGS sequence"/>
</dbReference>
<feature type="transmembrane region" description="Helical" evidence="26">
    <location>
        <begin position="2907"/>
        <end position="2937"/>
    </location>
</feature>
<dbReference type="SMART" id="SM00487">
    <property type="entry name" value="DEXDc"/>
    <property type="match status" value="1"/>
</dbReference>
<dbReference type="Pfam" id="PF24948">
    <property type="entry name" value="Citrate_synth_N"/>
    <property type="match status" value="2"/>
</dbReference>
<feature type="transmembrane region" description="Helical" evidence="26">
    <location>
        <begin position="2643"/>
        <end position="2669"/>
    </location>
</feature>
<evidence type="ECO:0000256" key="13">
    <source>
        <dbReference type="ARBA" id="ARBA00022840"/>
    </source>
</evidence>
<keyword evidence="9" id="KW-0808">Transferase</keyword>
<dbReference type="GO" id="GO:0016787">
    <property type="term" value="F:hydrolase activity"/>
    <property type="evidence" value="ECO:0007669"/>
    <property type="project" value="UniProtKB-KW"/>
</dbReference>
<dbReference type="InterPro" id="IPR000330">
    <property type="entry name" value="SNF2_N"/>
</dbReference>
<evidence type="ECO:0000313" key="31">
    <source>
        <dbReference type="Proteomes" id="UP000186817"/>
    </source>
</evidence>
<evidence type="ECO:0000256" key="24">
    <source>
        <dbReference type="ARBA" id="ARBA00093367"/>
    </source>
</evidence>
<evidence type="ECO:0000259" key="29">
    <source>
        <dbReference type="PROSITE" id="PS51194"/>
    </source>
</evidence>
<keyword evidence="15" id="KW-0443">Lipid metabolism</keyword>
<dbReference type="Pfam" id="PF16114">
    <property type="entry name" value="Citrate_bind"/>
    <property type="match status" value="2"/>
</dbReference>
<evidence type="ECO:0000256" key="11">
    <source>
        <dbReference type="ARBA" id="ARBA00022741"/>
    </source>
</evidence>
<dbReference type="GO" id="GO:0005829">
    <property type="term" value="C:cytosol"/>
    <property type="evidence" value="ECO:0007669"/>
    <property type="project" value="TreeGrafter"/>
</dbReference>
<dbReference type="FunFam" id="3.40.50.261:FF:000004">
    <property type="entry name" value="ATP-citrate synthase subunit"/>
    <property type="match status" value="2"/>
</dbReference>
<evidence type="ECO:0000256" key="9">
    <source>
        <dbReference type="ARBA" id="ARBA00022679"/>
    </source>
</evidence>
<dbReference type="Gene3D" id="3.30.470.110">
    <property type="match status" value="2"/>
</dbReference>
<feature type="region of interest" description="Disordered" evidence="25">
    <location>
        <begin position="1121"/>
        <end position="1146"/>
    </location>
</feature>
<dbReference type="CDD" id="cd18793">
    <property type="entry name" value="SF2_C_SNF"/>
    <property type="match status" value="1"/>
</dbReference>
<dbReference type="PROSITE" id="PS51192">
    <property type="entry name" value="HELICASE_ATP_BIND_1"/>
    <property type="match status" value="1"/>
</dbReference>
<gene>
    <name evidence="30" type="primary">Acly</name>
    <name evidence="30" type="ORF">AK812_SmicGene13874</name>
</gene>
<dbReference type="Pfam" id="PF00549">
    <property type="entry name" value="Ligase_CoA"/>
    <property type="match status" value="2"/>
</dbReference>
<comment type="similarity">
    <text evidence="2">In the C-terminal section; belongs to the succinate/malate CoA ligase alpha subunit family.</text>
</comment>
<dbReference type="InterPro" id="IPR032263">
    <property type="entry name" value="Citrate-bd"/>
</dbReference>
<feature type="transmembrane region" description="Helical" evidence="26">
    <location>
        <begin position="2943"/>
        <end position="2960"/>
    </location>
</feature>
<dbReference type="Pfam" id="PF00226">
    <property type="entry name" value="DnaJ"/>
    <property type="match status" value="1"/>
</dbReference>
<dbReference type="Gene3D" id="1.10.287.110">
    <property type="entry name" value="DnaJ domain"/>
    <property type="match status" value="1"/>
</dbReference>
<evidence type="ECO:0000256" key="10">
    <source>
        <dbReference type="ARBA" id="ARBA00022723"/>
    </source>
</evidence>
<keyword evidence="12" id="KW-0378">Hydrolase</keyword>
<comment type="similarity">
    <text evidence="20">Belongs to the succinate/malate CoA ligase alpha subunit family.</text>
</comment>
<dbReference type="InterPro" id="IPR027417">
    <property type="entry name" value="P-loop_NTPase"/>
</dbReference>
<evidence type="ECO:0000256" key="15">
    <source>
        <dbReference type="ARBA" id="ARBA00023098"/>
    </source>
</evidence>
<dbReference type="InterPro" id="IPR014001">
    <property type="entry name" value="Helicase_ATP-bd"/>
</dbReference>
<keyword evidence="7" id="KW-0444">Lipid biosynthesis</keyword>
<proteinExistence type="inferred from homology"/>
<evidence type="ECO:0000256" key="19">
    <source>
        <dbReference type="ARBA" id="ARBA00054002"/>
    </source>
</evidence>
<evidence type="ECO:0000313" key="30">
    <source>
        <dbReference type="EMBL" id="OLQ03191.1"/>
    </source>
</evidence>
<organism evidence="30 31">
    <name type="scientific">Symbiodinium microadriaticum</name>
    <name type="common">Dinoflagellate</name>
    <name type="synonym">Zooxanthella microadriatica</name>
    <dbReference type="NCBI Taxonomy" id="2951"/>
    <lineage>
        <taxon>Eukaryota</taxon>
        <taxon>Sar</taxon>
        <taxon>Alveolata</taxon>
        <taxon>Dinophyceae</taxon>
        <taxon>Suessiales</taxon>
        <taxon>Symbiodiniaceae</taxon>
        <taxon>Symbiodinium</taxon>
    </lineage>
</organism>
<evidence type="ECO:0000256" key="26">
    <source>
        <dbReference type="SAM" id="Phobius"/>
    </source>
</evidence>
<dbReference type="EMBL" id="LSRX01000243">
    <property type="protein sequence ID" value="OLQ03191.1"/>
    <property type="molecule type" value="Genomic_DNA"/>
</dbReference>
<dbReference type="SUPFAM" id="SSF52540">
    <property type="entry name" value="P-loop containing nucleoside triphosphate hydrolases"/>
    <property type="match status" value="2"/>
</dbReference>
<evidence type="ECO:0000256" key="14">
    <source>
        <dbReference type="ARBA" id="ARBA00022842"/>
    </source>
</evidence>
<dbReference type="InterPro" id="IPR017866">
    <property type="entry name" value="Succ-CoA_synthase_bsu_CS"/>
</dbReference>
<evidence type="ECO:0000259" key="27">
    <source>
        <dbReference type="PROSITE" id="PS50076"/>
    </source>
</evidence>
<dbReference type="OrthoDB" id="1664372at2759"/>
<dbReference type="InterPro" id="IPR016142">
    <property type="entry name" value="Citrate_synth-like_lrg_a-sub"/>
</dbReference>
<comment type="function">
    <text evidence="19">Catalyzes the formation of cytosolic acetyl-CoA, which is mainly used for the biosynthesis of fatty acids and sterols.</text>
</comment>
<feature type="transmembrane region" description="Helical" evidence="26">
    <location>
        <begin position="2690"/>
        <end position="2710"/>
    </location>
</feature>
<dbReference type="CDD" id="cd06257">
    <property type="entry name" value="DnaJ"/>
    <property type="match status" value="1"/>
</dbReference>
<dbReference type="InterPro" id="IPR016143">
    <property type="entry name" value="Citrate_synth-like_sm_a-sub"/>
</dbReference>
<keyword evidence="8" id="KW-0597">Phosphoprotein</keyword>
<dbReference type="Pfam" id="PF20398">
    <property type="entry name" value="DUF6691"/>
    <property type="match status" value="1"/>
</dbReference>
<feature type="compositionally biased region" description="Basic residues" evidence="25">
    <location>
        <begin position="3209"/>
        <end position="3224"/>
    </location>
</feature>
<feature type="transmembrane region" description="Helical" evidence="26">
    <location>
        <begin position="2797"/>
        <end position="2817"/>
    </location>
</feature>
<evidence type="ECO:0000256" key="8">
    <source>
        <dbReference type="ARBA" id="ARBA00022553"/>
    </source>
</evidence>
<comment type="subcellular location">
    <subcellularLocation>
        <location evidence="1">Cytoplasm</location>
    </subcellularLocation>
</comment>
<evidence type="ECO:0000256" key="23">
    <source>
        <dbReference type="ARBA" id="ARBA00083544"/>
    </source>
</evidence>
<evidence type="ECO:0000256" key="12">
    <source>
        <dbReference type="ARBA" id="ARBA00022801"/>
    </source>
</evidence>
<dbReference type="InterPro" id="IPR056749">
    <property type="entry name" value="Citrate_synth_N"/>
</dbReference>
<keyword evidence="13" id="KW-0067">ATP-binding</keyword>
<dbReference type="InterPro" id="IPR033847">
    <property type="entry name" value="Citrt_syn/SCS-alpha_CS"/>
</dbReference>
<dbReference type="InterPro" id="IPR016102">
    <property type="entry name" value="Succinyl-CoA_synth-like"/>
</dbReference>
<dbReference type="FunFam" id="3.40.50.720:FF:000024">
    <property type="entry name" value="Probable ATP-citrate synthase"/>
    <property type="match status" value="2"/>
</dbReference>
<dbReference type="InterPro" id="IPR007272">
    <property type="entry name" value="Sulf_transp_TsuA/YedE"/>
</dbReference>
<comment type="catalytic activity">
    <reaction evidence="18">
        <text>oxaloacetate + acetyl-CoA + ADP + phosphate = citrate + ATP + CoA</text>
        <dbReference type="Rhea" id="RHEA:21160"/>
        <dbReference type="ChEBI" id="CHEBI:16452"/>
        <dbReference type="ChEBI" id="CHEBI:16947"/>
        <dbReference type="ChEBI" id="CHEBI:30616"/>
        <dbReference type="ChEBI" id="CHEBI:43474"/>
        <dbReference type="ChEBI" id="CHEBI:57287"/>
        <dbReference type="ChEBI" id="CHEBI:57288"/>
        <dbReference type="ChEBI" id="CHEBI:456216"/>
        <dbReference type="EC" id="2.3.3.8"/>
    </reaction>
</comment>
<dbReference type="InterPro" id="IPR038718">
    <property type="entry name" value="SNF2-like_sf"/>
</dbReference>
<evidence type="ECO:0000256" key="20">
    <source>
        <dbReference type="ARBA" id="ARBA00060724"/>
    </source>
</evidence>
<dbReference type="Gene3D" id="1.10.230.10">
    <property type="entry name" value="Cytochrome P450-Terp, domain 2"/>
    <property type="match status" value="1"/>
</dbReference>
<name>A0A1Q9E704_SYMMI</name>
<keyword evidence="14" id="KW-0460">Magnesium</keyword>
<evidence type="ECO:0000256" key="3">
    <source>
        <dbReference type="ARBA" id="ARBA00010719"/>
    </source>
</evidence>
<dbReference type="GO" id="GO:0006085">
    <property type="term" value="P:acetyl-CoA biosynthetic process"/>
    <property type="evidence" value="ECO:0007669"/>
    <property type="project" value="TreeGrafter"/>
</dbReference>
<feature type="transmembrane region" description="Helical" evidence="26">
    <location>
        <begin position="2716"/>
        <end position="2736"/>
    </location>
</feature>
<evidence type="ECO:0000256" key="16">
    <source>
        <dbReference type="ARBA" id="ARBA00030151"/>
    </source>
</evidence>
<dbReference type="InterPro" id="IPR049730">
    <property type="entry name" value="SNF2/RAD54-like_C"/>
</dbReference>
<sequence>MSVKPIREHAGKSLLEKYLPEVSGGKHKMGCAGVLVTPAVLDSTGSQTWDSILQANPWLKTTNLVAKPDQLIKRRGKAGLIAVNKTFDEAKQWVMDRMCKEQQVEHVTGQLNHFLVEPFVPHKQEQEHYICMLSHRYHDEILFYHEGGVDVGDVDAKAEKLELPFGETLTEAIVTEKLLSKMPAAKKANMASFVLSLYKFYTDLHFAYLEINPLVMLDDNTVIPLDMAAKIDETANFLVAQKWGELDWPPPFGRAAYPEEALIRDMDGRTGASLKLTILNEKGRVWTMVAGGGASVVYADTVADYGMGSELANYGEYSGAPSTEETFVYAKTLLSLMMKYKHPDGKFLIIGGGIANFTDVAATFTGLIKALQEYADDIKEHKIKILIRRAGPNYLEGLRKVKAASDKLGLGIKVYGPETHITAVIPMALGKIDPLPEPDLSAPCGPPVRKMIDLKGKKPTPKGHPPAPAGTKHTLVTATPETTSIVYGMQNRAVQGMLDFDFMCKRKKPSVDAMVFPFSGNHYVKFYWGTEEVLMPVYTTTKEAVQKHSNASVFVNFASFRSVHETSMEAMNYSSLKTIAIIAEGVPEQQTRDIIKVAEKKGVGIIGPATVGGIKPGCLRIGNTGGMLDNIVMSRLYRPGSVAYVSKSGGMSNELNNIVCRNSDGVYEGVAIGGDRYPGSRFLDHFLRYQDDPNAKMLLLLGEVGGIDEYDLIDAVKKGRITKPVVAWCVGTCASCFTTEVQFGHAGAQARGDMETAAAKNKAMKEAGFHVPDSFDLLPEMINKVYTNLVEAGEIVEQHEGETPQVPMDYTWAKKLGMVRKPANFISSISDDRGEELTYCGMSISDVFSKEIGIGGVLSLLWFRRQLPAYATKFIEMILMVTADHGPAVSGAQNTIVTARAGKDLVSSLCSGLLTIGPRFGGALDDAARMFADAQGSGVAPKDWIEKMKKSNQLIMGIGHRIKSLANPDQRVEIIKGFAKKNFNSTPVLDYALAVEQITTRKRANLILNVDGCIAVSFVDMIRSCGAFSKEECDDLMAFGCLNGLFVLGRSIGFIGHYLDQLRLLKQPLYRHPWDDITYIQDIVFVQGSSKAFASKKLRRCWAYLGMGLLGLGKMAAAAAPPSSEDVGRSTEAAEANEAAAKPEGEVAEVGKVGKEALDPLMPIVIPNQGEDSRPVPKQVQCLENGTDLFKMFEVDMNKFDSSQVRKSYHKMATFVHPDKLGREPTDADRARFTKLKQAYTVLMDEQLRAVYRQHCFGIAGSGGCAPQGHETALSKSLEMARELRKMGEERALVLYKHHPPASSPDMSVKPIREHAGKSLLEKYLPEVSGGKHKMGCAGVLVTPAVLDSTGSQTWDSILQANPWLKTTNLVAKPDQLIKRRGKAGLIAVNKTFDEAKQWVMDRMCKEQQVEHVTGQLNHFLVEPFVPHKQEQEHYICMLSHRYHDEILFYHEGGVDVGDVDAKAEKLELPFGETLTEAIVTEKLLSKMPAAKKANMASFVLSLYKFYTDLHFAYLEINPLVMLDDNTVIPLDMAAKIDETANFLVAQKWGELDWPPPFGRAAYPEEALIRDMDGRTGASLKLTILNEKGRVWTMVAGGGASVVYADTVADYGMGSELANYGEYSGAPSTEETFVYAKTLLSLMMKYKHPDGKFLIIGGGIANFTDVAATFTGLIKALQEYADDIKEHKIKILIRRAGPNYLEGLRKVKAASDKLGLGIKVYGPETHITAVIPMALGKIDPLPEPDLSAPCGPPVRKMIDLKGKKPTPKGHPPAPAGTKHTLVTATPETTSIVYGMQNRAVQGMLDFDFMCNRKKPSVDAMVFPFSGNHYVKFYWGTEEVLMPVYTTTKEAVQKHSNASVFVNFASFRSVHETSMEAMNYSSLKTIAIIAEGVPEQQTRDIIKVAEKKGVGIIGPATVGGIKPGCLRIGNTGGMLDNIVMSRLYRPGSVAYVSKSGGMSNELNNIVCRNSDGVYEGVAIGGDRYPGSRFLDHFLRYQDDPNAKMLLLLGEVGGIDEYDLIDAVKKGRITKPVDWIEKMKKSNQLIMGIGHRIKSLANPDQRVEIIKGFAKKNFNSTPVLDYALAVEQITTRKRANLILNVDGCIAVSFVDMIRSCGAFSKEECDDLMDFGCLNGLFVLGRSIGFIGHYLDQLRLTPQAEAAAVPPSLGRHHIHPGACWPGAGVVDKAQMAYLLLQAVVVQTRQKLHVWQMQLAISFAPVLIRAAAEVGWSEVQKDQDGRAMRGDGRKLAHKFNIFQEISSEDDDGELEKERRGLTVEQILERSPKYADKFLDKVKPLLVDPKVSKTAAGGAFTMLEEPHLMPLLNESSKSVQRHIRKCRTALKQMNWAMTSLLAHKDSPWRGLEVKGSLAEHGCVKLLELMKSGMAVGKFSEVHEEEFAKLMDNLHRLYMDIFERRGQVVLQQSELFLARLQSGMEPAMSLRLAPPRGELPVARAHHAASVLRPLLEDIAHVRHDAAIRPSHAALTVAASAGARFRSKVLIRMGLRTFSVQKFAEMLKEALPDILSPEKAQRAAGELVETALVGEIGRAVVLGDSRDKAYRCRDRLQAMLPDLEELLKGAIQSELDVIYLLPESGGRFPDGSRVLLQDLSARADLNGKAGKIVAWVDVGAVEARAMFTPVESAIGGMLIGLSAAISYLVDGRIAGVAGILGPFLRGVTQCQPLKDGQLWKILFLLGLVLGGLIAMACNHDFSFPRAAPFHVVRYIAAAIFVGIGTRVGKGCTSGHGICGLPRFSSRSWVAVPTFMGCAIVTVALTRHGFQWDQPGPWAVAELQWPPKWEFPVASLVACVLLTGLVLLLPMPVRSYASPTLAGIIFGVGLGCAGMTSQAKVLDFLDFGGTWDPSLAFVMGCGILVSGPAFLYAEREASKPLCSDCSYEKPPKHGNYPPLIFGASFFGLGWGLIGICPGPAVAGVIPYLVDGDGPGFSFGLSFLVICITWLITDRVVVKLERAAAAQALPKAAQPSDPKIEDVPDVNQETVDEENMVYDFALQRYTVEIEKEEKKKDVEAPANPDMFGLGDVEDEEEDDAEKNQIELAVPKKLMVLPKNVLVDLKPPKSQLERLVKDWNVWRKRPRSVSASQDAEAVAAALGPPLESMANFLQDATQAVGTGLATGRDGAELIADECRQALSNARNLAAKLLGEEPQEPPKPPPLNEPAPALVPFQGETVSQALKEAAEVAQASIELNKDKKEKKRSRSRKRRRKKSSSSSSSGKKKRTRREVEGYASTSPQAADLSCLGVDDLRKLIDREGLGVKKNVGGAGRRTLDDMRREIQQARARRNGMDSTLAASSSSSIGLRTLQPQTAAVMDIWTSPQASAQSHHTITEPFSTSVGSVVRAALGFLGRFSPAVETTESEIELLQQRLQGCGFSMGQVQLEQLQYEGIRWIMEREQSAGWKGGILADEMGLGKTVQMLCAIATNKVPTLVVCPLSAFESWKEDVRNFFAPGTFALTDFHRLKKLPHPLPSNSLTLVNPELLGRDVWAKPPEAKAAREVNLKSKLLNAPFQRIICDEAQFLKNLMSPKGQNINAKACDCIAAKASIRWCMTGTPIENGIKDYLSLLTFLKAEPFCRPDWFHDHVERHVGTEFVQDPLFAQCFRETVLRRSKASLQNLPETHFHLLESSMDPTEKEQEAALLDEEESGLVRQLRSGQAAGSLAMPRSSVQDLQEIQALSLDELKDRARKPCELGGLGQELRPPSQEEEAQRQWCLSKFCFERAWIEADKEKLLKSSKWTSLESTLRKIWNARVRDAELECAWRRDEKQFSDPWRSDAVYWTKLDTHENTKVVLISRFSTRSFELAAKLMSKLNIRYVKIDQSVAPEDRGKIIDSFNNDPAVKVMLLGMKCGGSGINLPGAQVAILMDSWWTPAAEQQAINRIHRLNSAHKHVYFVKLFSRNNDTEQRQSEIHQQKLRVCQQTLGPVTVS</sequence>
<comment type="similarity">
    <text evidence="3">In the N-terminal section; belongs to the succinate/malate CoA ligase beta subunit family.</text>
</comment>
<dbReference type="PANTHER" id="PTHR23118:SF42">
    <property type="entry name" value="ATP-CITRATE SYNTHASE"/>
    <property type="match status" value="1"/>
</dbReference>
<dbReference type="SMART" id="SM00490">
    <property type="entry name" value="HELICc"/>
    <property type="match status" value="1"/>
</dbReference>
<dbReference type="InterPro" id="IPR036869">
    <property type="entry name" value="J_dom_sf"/>
</dbReference>
<dbReference type="GO" id="GO:0006633">
    <property type="term" value="P:fatty acid biosynthetic process"/>
    <property type="evidence" value="ECO:0007669"/>
    <property type="project" value="TreeGrafter"/>
</dbReference>
<keyword evidence="26" id="KW-0812">Transmembrane</keyword>
<evidence type="ECO:0000256" key="25">
    <source>
        <dbReference type="SAM" id="MobiDB-lite"/>
    </source>
</evidence>
<feature type="domain" description="J" evidence="27">
    <location>
        <begin position="1188"/>
        <end position="1256"/>
    </location>
</feature>
<evidence type="ECO:0000256" key="18">
    <source>
        <dbReference type="ARBA" id="ARBA00047593"/>
    </source>
</evidence>
<feature type="transmembrane region" description="Helical" evidence="26">
    <location>
        <begin position="2757"/>
        <end position="2777"/>
    </location>
</feature>
<dbReference type="Gene3D" id="3.40.50.10810">
    <property type="entry name" value="Tandem AAA-ATPase domain"/>
    <property type="match status" value="1"/>
</dbReference>
<dbReference type="Pfam" id="PF00285">
    <property type="entry name" value="Citrate_synt"/>
    <property type="match status" value="1"/>
</dbReference>
<dbReference type="GO" id="GO:0003878">
    <property type="term" value="F:ATP citrate synthase activity"/>
    <property type="evidence" value="ECO:0007669"/>
    <property type="project" value="UniProtKB-EC"/>
</dbReference>
<keyword evidence="26" id="KW-0472">Membrane</keyword>
<evidence type="ECO:0000256" key="7">
    <source>
        <dbReference type="ARBA" id="ARBA00022516"/>
    </source>
</evidence>
<keyword evidence="11" id="KW-0547">Nucleotide-binding</keyword>
<accession>A0A1Q9E704</accession>
<evidence type="ECO:0000256" key="2">
    <source>
        <dbReference type="ARBA" id="ARBA00005899"/>
    </source>
</evidence>
<dbReference type="PROSITE" id="PS00399">
    <property type="entry name" value="SUCCINYL_COA_LIG_2"/>
    <property type="match status" value="1"/>
</dbReference>
<dbReference type="PROSITE" id="PS50076">
    <property type="entry name" value="DNAJ_2"/>
    <property type="match status" value="1"/>
</dbReference>
<evidence type="ECO:0000256" key="17">
    <source>
        <dbReference type="ARBA" id="ARBA00030982"/>
    </source>
</evidence>
<comment type="subunit">
    <text evidence="21">Composed of two subunits.</text>
</comment>
<evidence type="ECO:0000256" key="22">
    <source>
        <dbReference type="ARBA" id="ARBA00076189"/>
    </source>
</evidence>
<dbReference type="EC" id="2.3.3.8" evidence="5"/>
<reference evidence="30 31" key="1">
    <citation type="submission" date="2016-02" db="EMBL/GenBank/DDBJ databases">
        <title>Genome analysis of coral dinoflagellate symbionts highlights evolutionary adaptations to a symbiotic lifestyle.</title>
        <authorList>
            <person name="Aranda M."/>
            <person name="Li Y."/>
            <person name="Liew Y.J."/>
            <person name="Baumgarten S."/>
            <person name="Simakov O."/>
            <person name="Wilson M."/>
            <person name="Piel J."/>
            <person name="Ashoor H."/>
            <person name="Bougouffa S."/>
            <person name="Bajic V.B."/>
            <person name="Ryu T."/>
            <person name="Ravasi T."/>
            <person name="Bayer T."/>
            <person name="Micklem G."/>
            <person name="Kim H."/>
            <person name="Bhak J."/>
            <person name="Lajeunesse T.C."/>
            <person name="Voolstra C.R."/>
        </authorList>
    </citation>
    <scope>NUCLEOTIDE SEQUENCE [LARGE SCALE GENOMIC DNA]</scope>
    <source>
        <strain evidence="30 31">CCMP2467</strain>
    </source>
</reference>
<feature type="transmembrane region" description="Helical" evidence="26">
    <location>
        <begin position="2829"/>
        <end position="2850"/>
    </location>
</feature>
<dbReference type="Gene3D" id="3.40.50.261">
    <property type="entry name" value="Succinyl-CoA synthetase domains"/>
    <property type="match status" value="4"/>
</dbReference>
<dbReference type="CDD" id="cd06100">
    <property type="entry name" value="CCL_ACL-C"/>
    <property type="match status" value="1"/>
</dbReference>
<evidence type="ECO:0000256" key="6">
    <source>
        <dbReference type="ARBA" id="ARBA00022490"/>
    </source>
</evidence>
<dbReference type="Gene3D" id="3.40.50.300">
    <property type="entry name" value="P-loop containing nucleotide triphosphate hydrolases"/>
    <property type="match status" value="1"/>
</dbReference>
<dbReference type="SUPFAM" id="SSF52210">
    <property type="entry name" value="Succinyl-CoA synthetase domains"/>
    <property type="match status" value="2"/>
</dbReference>
<dbReference type="InterPro" id="IPR001623">
    <property type="entry name" value="DnaJ_domain"/>
</dbReference>
<dbReference type="Pfam" id="PF04143">
    <property type="entry name" value="Sulf_transp"/>
    <property type="match status" value="1"/>
</dbReference>
<dbReference type="GO" id="GO:0046872">
    <property type="term" value="F:metal ion binding"/>
    <property type="evidence" value="ECO:0007669"/>
    <property type="project" value="UniProtKB-KW"/>
</dbReference>
<keyword evidence="10" id="KW-0479">Metal-binding</keyword>
<dbReference type="FunFam" id="1.10.230.10:FF:000005">
    <property type="entry name" value="ATP-citrate synthase subunit 1"/>
    <property type="match status" value="1"/>
</dbReference>
<dbReference type="InterPro" id="IPR046513">
    <property type="entry name" value="DUF6691"/>
</dbReference>
<feature type="domain" description="Helicase ATP-binding" evidence="28">
    <location>
        <begin position="3408"/>
        <end position="3585"/>
    </location>
</feature>
<evidence type="ECO:0000256" key="5">
    <source>
        <dbReference type="ARBA" id="ARBA00012639"/>
    </source>
</evidence>
<dbReference type="FunFam" id="3.40.50.261:FF:000003">
    <property type="entry name" value="ATP-citrate synthase subunit"/>
    <property type="match status" value="1"/>
</dbReference>
<dbReference type="Gene3D" id="3.40.50.720">
    <property type="entry name" value="NAD(P)-binding Rossmann-like Domain"/>
    <property type="match status" value="2"/>
</dbReference>
<dbReference type="SUPFAM" id="SSF48256">
    <property type="entry name" value="Citrate synthase"/>
    <property type="match status" value="2"/>
</dbReference>
<keyword evidence="26" id="KW-1133">Transmembrane helix</keyword>
<keyword evidence="31" id="KW-1185">Reference proteome</keyword>
<dbReference type="PROSITE" id="PS01216">
    <property type="entry name" value="SUCCINYL_COA_LIG_1"/>
    <property type="match status" value="2"/>
</dbReference>
<dbReference type="SUPFAM" id="SSF56059">
    <property type="entry name" value="Glutathione synthetase ATP-binding domain-like"/>
    <property type="match status" value="2"/>
</dbReference>
<comment type="subunit">
    <text evidence="4">Homotetramer.</text>
</comment>